<accession>A0A564Y3M6</accession>
<protein>
    <submittedName>
        <fullName evidence="2">Uncharacterized protein</fullName>
    </submittedName>
</protein>
<keyword evidence="1" id="KW-0732">Signal</keyword>
<organism evidence="2 3">
    <name type="scientific">Hymenolepis diminuta</name>
    <name type="common">Rat tapeworm</name>
    <dbReference type="NCBI Taxonomy" id="6216"/>
    <lineage>
        <taxon>Eukaryota</taxon>
        <taxon>Metazoa</taxon>
        <taxon>Spiralia</taxon>
        <taxon>Lophotrochozoa</taxon>
        <taxon>Platyhelminthes</taxon>
        <taxon>Cestoda</taxon>
        <taxon>Eucestoda</taxon>
        <taxon>Cyclophyllidea</taxon>
        <taxon>Hymenolepididae</taxon>
        <taxon>Hymenolepis</taxon>
    </lineage>
</organism>
<evidence type="ECO:0000256" key="1">
    <source>
        <dbReference type="SAM" id="SignalP"/>
    </source>
</evidence>
<dbReference type="AlphaFoldDB" id="A0A564Y3M6"/>
<gene>
    <name evidence="2" type="ORF">WMSIL1_LOCUS2236</name>
</gene>
<proteinExistence type="predicted"/>
<keyword evidence="3" id="KW-1185">Reference proteome</keyword>
<evidence type="ECO:0000313" key="3">
    <source>
        <dbReference type="Proteomes" id="UP000321570"/>
    </source>
</evidence>
<sequence length="83" mass="9866">MEFRQRYAPDVTPLFLIPFLWTSLNSTDAEDNGAEYVQNVVKYLDELQDRAFAVGHYLTEMLREILLQEDYEILRQFYNGIDI</sequence>
<name>A0A564Y3M6_HYMDI</name>
<reference evidence="2 3" key="1">
    <citation type="submission" date="2019-07" db="EMBL/GenBank/DDBJ databases">
        <authorList>
            <person name="Jastrzebski P J."/>
            <person name="Paukszto L."/>
            <person name="Jastrzebski P J."/>
        </authorList>
    </citation>
    <scope>NUCLEOTIDE SEQUENCE [LARGE SCALE GENOMIC DNA]</scope>
    <source>
        <strain evidence="2 3">WMS-il1</strain>
    </source>
</reference>
<feature type="chain" id="PRO_5022155750" evidence="1">
    <location>
        <begin position="30"/>
        <end position="83"/>
    </location>
</feature>
<evidence type="ECO:0000313" key="2">
    <source>
        <dbReference type="EMBL" id="VUZ41408.1"/>
    </source>
</evidence>
<dbReference type="EMBL" id="CABIJS010000055">
    <property type="protein sequence ID" value="VUZ41408.1"/>
    <property type="molecule type" value="Genomic_DNA"/>
</dbReference>
<feature type="signal peptide" evidence="1">
    <location>
        <begin position="1"/>
        <end position="29"/>
    </location>
</feature>
<dbReference type="Proteomes" id="UP000321570">
    <property type="component" value="Unassembled WGS sequence"/>
</dbReference>